<comment type="caution">
    <text evidence="2">The sequence shown here is derived from an EMBL/GenBank/DDBJ whole genome shotgun (WGS) entry which is preliminary data.</text>
</comment>
<feature type="domain" description="DUF6881" evidence="1">
    <location>
        <begin position="3"/>
        <end position="85"/>
    </location>
</feature>
<evidence type="ECO:0000313" key="2">
    <source>
        <dbReference type="EMBL" id="MDI1474834.1"/>
    </source>
</evidence>
<keyword evidence="3" id="KW-1185">Reference proteome</keyword>
<dbReference type="RefSeq" id="WP_281335707.1">
    <property type="nucleotide sequence ID" value="NZ_JARZZP010000018.1"/>
</dbReference>
<name>A0ABT6PFQ5_9STRE</name>
<dbReference type="EMBL" id="JARZZP010000018">
    <property type="protein sequence ID" value="MDI1474834.1"/>
    <property type="molecule type" value="Genomic_DNA"/>
</dbReference>
<reference evidence="2" key="1">
    <citation type="submission" date="2023-04" db="EMBL/GenBank/DDBJ databases">
        <title>A new Streptococcus species isolated from the patient with bacteremia.</title>
        <authorList>
            <person name="Chen Y.-S."/>
            <person name="Lee C.-Y."/>
            <person name="Chan C.-K."/>
        </authorList>
    </citation>
    <scope>NUCLEOTIDE SEQUENCE</scope>
    <source>
        <strain evidence="2">ST22-14</strain>
    </source>
</reference>
<evidence type="ECO:0000259" key="1">
    <source>
        <dbReference type="Pfam" id="PF21812"/>
    </source>
</evidence>
<dbReference type="InterPro" id="IPR049248">
    <property type="entry name" value="DUF6881"/>
</dbReference>
<accession>A0ABT6PFQ5</accession>
<sequence length="106" mass="12485">MLYYKTIWNHTNDDFPIIMYSEIDAERFETKRLDIFPDGHVAYFDTRIPLELGEAPYPSDFDAINATGEFDVSEISAIDFENILKMYDTEALIEDYCIKLARWAER</sequence>
<evidence type="ECO:0000313" key="3">
    <source>
        <dbReference type="Proteomes" id="UP001160991"/>
    </source>
</evidence>
<dbReference type="Pfam" id="PF21812">
    <property type="entry name" value="DUF6881"/>
    <property type="match status" value="1"/>
</dbReference>
<proteinExistence type="predicted"/>
<gene>
    <name evidence="2" type="ORF">QEZ38_09045</name>
</gene>
<dbReference type="Proteomes" id="UP001160991">
    <property type="component" value="Unassembled WGS sequence"/>
</dbReference>
<organism evidence="2 3">
    <name type="scientific">Streptococcus taonis</name>
    <dbReference type="NCBI Taxonomy" id="3041623"/>
    <lineage>
        <taxon>Bacteria</taxon>
        <taxon>Bacillati</taxon>
        <taxon>Bacillota</taxon>
        <taxon>Bacilli</taxon>
        <taxon>Lactobacillales</taxon>
        <taxon>Streptococcaceae</taxon>
        <taxon>Streptococcus</taxon>
    </lineage>
</organism>
<protein>
    <recommendedName>
        <fullName evidence="1">DUF6881 domain-containing protein</fullName>
    </recommendedName>
</protein>